<keyword evidence="2" id="KW-1185">Reference proteome</keyword>
<dbReference type="Proteomes" id="UP001320326">
    <property type="component" value="Chromosome"/>
</dbReference>
<proteinExistence type="predicted"/>
<reference evidence="1 2" key="1">
    <citation type="journal article" date="2022" name="Int. J. Syst. Evol. Microbiol.">
        <title>&lt;i&gt;Sideroxyarcus emersonii&lt;/i&gt; gen. nov. sp. nov., a neutrophilic, microaerobic iron- and thiosulfate-oxidizing bacterium isolated from iron-rich wetland sediment.</title>
        <authorList>
            <person name="Kato S."/>
            <person name="Itoh T."/>
            <person name="Iino T."/>
            <person name="Ohkuma M."/>
        </authorList>
    </citation>
    <scope>NUCLEOTIDE SEQUENCE [LARGE SCALE GENOMIC DNA]</scope>
    <source>
        <strain evidence="1 2">MIZ01</strain>
    </source>
</reference>
<evidence type="ECO:0000313" key="1">
    <source>
        <dbReference type="EMBL" id="BCK87875.1"/>
    </source>
</evidence>
<organism evidence="1 2">
    <name type="scientific">Sideroxyarcus emersonii</name>
    <dbReference type="NCBI Taxonomy" id="2764705"/>
    <lineage>
        <taxon>Bacteria</taxon>
        <taxon>Pseudomonadati</taxon>
        <taxon>Pseudomonadota</taxon>
        <taxon>Betaproteobacteria</taxon>
        <taxon>Nitrosomonadales</taxon>
        <taxon>Gallionellaceae</taxon>
        <taxon>Sideroxyarcus</taxon>
    </lineage>
</organism>
<protein>
    <submittedName>
        <fullName evidence="1">Uncharacterized protein</fullName>
    </submittedName>
</protein>
<name>A0AAN1XAD0_9PROT</name>
<dbReference type="EMBL" id="AP023423">
    <property type="protein sequence ID" value="BCK87875.1"/>
    <property type="molecule type" value="Genomic_DNA"/>
</dbReference>
<evidence type="ECO:0000313" key="2">
    <source>
        <dbReference type="Proteomes" id="UP001320326"/>
    </source>
</evidence>
<accession>A0AAN1XAD0</accession>
<dbReference type="KEGG" id="seme:MIZ01_1672"/>
<sequence length="29" mass="3559">MFNYGNLNHNLRLMSDAFEYSLVHWFPNK</sequence>
<gene>
    <name evidence="1" type="ORF">MIZ01_1672</name>
</gene>
<dbReference type="AlphaFoldDB" id="A0AAN1XAD0"/>